<feature type="transmembrane region" description="Helical" evidence="12">
    <location>
        <begin position="330"/>
        <end position="354"/>
    </location>
</feature>
<keyword evidence="10" id="KW-0325">Glycoprotein</keyword>
<dbReference type="GO" id="GO:0042383">
    <property type="term" value="C:sarcolemma"/>
    <property type="evidence" value="ECO:0007669"/>
    <property type="project" value="UniProtKB-SubCell"/>
</dbReference>
<evidence type="ECO:0000256" key="9">
    <source>
        <dbReference type="ARBA" id="ARBA00023136"/>
    </source>
</evidence>
<evidence type="ECO:0000256" key="8">
    <source>
        <dbReference type="ARBA" id="ARBA00022989"/>
    </source>
</evidence>
<evidence type="ECO:0000256" key="2">
    <source>
        <dbReference type="ARBA" id="ARBA00004245"/>
    </source>
</evidence>
<dbReference type="Proteomes" id="UP001353858">
    <property type="component" value="Unassembled WGS sequence"/>
</dbReference>
<keyword evidence="6" id="KW-0963">Cytoplasm</keyword>
<organism evidence="14 15">
    <name type="scientific">Aquatica leii</name>
    <dbReference type="NCBI Taxonomy" id="1421715"/>
    <lineage>
        <taxon>Eukaryota</taxon>
        <taxon>Metazoa</taxon>
        <taxon>Ecdysozoa</taxon>
        <taxon>Arthropoda</taxon>
        <taxon>Hexapoda</taxon>
        <taxon>Insecta</taxon>
        <taxon>Pterygota</taxon>
        <taxon>Neoptera</taxon>
        <taxon>Endopterygota</taxon>
        <taxon>Coleoptera</taxon>
        <taxon>Polyphaga</taxon>
        <taxon>Elateriformia</taxon>
        <taxon>Elateroidea</taxon>
        <taxon>Lampyridae</taxon>
        <taxon>Luciolinae</taxon>
        <taxon>Aquatica</taxon>
    </lineage>
</organism>
<keyword evidence="11" id="KW-0206">Cytoskeleton</keyword>
<dbReference type="Pfam" id="PF05510">
    <property type="entry name" value="Sarcoglycan_2"/>
    <property type="match status" value="1"/>
</dbReference>
<evidence type="ECO:0000256" key="1">
    <source>
        <dbReference type="ARBA" id="ARBA00002860"/>
    </source>
</evidence>
<evidence type="ECO:0000313" key="15">
    <source>
        <dbReference type="Proteomes" id="UP001353858"/>
    </source>
</evidence>
<evidence type="ECO:0000256" key="10">
    <source>
        <dbReference type="ARBA" id="ARBA00023180"/>
    </source>
</evidence>
<dbReference type="InterPro" id="IPR008908">
    <property type="entry name" value="Sarcoglycan_alpha/epsilon"/>
</dbReference>
<reference evidence="15" key="1">
    <citation type="submission" date="2023-01" db="EMBL/GenBank/DDBJ databases">
        <title>Key to firefly adult light organ development and bioluminescence: homeobox transcription factors regulate luciferase expression and transportation to peroxisome.</title>
        <authorList>
            <person name="Fu X."/>
        </authorList>
    </citation>
    <scope>NUCLEOTIDE SEQUENCE [LARGE SCALE GENOMIC DNA]</scope>
</reference>
<proteinExistence type="inferred from homology"/>
<dbReference type="GO" id="GO:0005509">
    <property type="term" value="F:calcium ion binding"/>
    <property type="evidence" value="ECO:0007669"/>
    <property type="project" value="InterPro"/>
</dbReference>
<gene>
    <name evidence="14" type="ORF">RN001_011997</name>
</gene>
<dbReference type="InterPro" id="IPR015919">
    <property type="entry name" value="Cadherin-like_sf"/>
</dbReference>
<dbReference type="PANTHER" id="PTHR10132">
    <property type="entry name" value="ALPHA-/EPSILON-SARCOGLYCAN FAMILY MEMBER"/>
    <property type="match status" value="1"/>
</dbReference>
<comment type="similarity">
    <text evidence="4">Belongs to the sarcoglycan alpha/epsilon family.</text>
</comment>
<dbReference type="InterPro" id="IPR048346">
    <property type="entry name" value="Sarcoglycan_N"/>
</dbReference>
<protein>
    <recommendedName>
        <fullName evidence="13">Dystroglycan-type cadherin-like domain-containing protein</fullName>
    </recommendedName>
</protein>
<keyword evidence="15" id="KW-1185">Reference proteome</keyword>
<comment type="subcellular location">
    <subcellularLocation>
        <location evidence="3">Cell membrane</location>
        <location evidence="3">Sarcolemma</location>
        <topology evidence="3">Single-pass membrane protein</topology>
    </subcellularLocation>
    <subcellularLocation>
        <location evidence="2">Cytoplasm</location>
        <location evidence="2">Cytoskeleton</location>
    </subcellularLocation>
</comment>
<keyword evidence="7 12" id="KW-0812">Transmembrane</keyword>
<evidence type="ECO:0000313" key="14">
    <source>
        <dbReference type="EMBL" id="KAK4875575.1"/>
    </source>
</evidence>
<evidence type="ECO:0000256" key="3">
    <source>
        <dbReference type="ARBA" id="ARBA00004513"/>
    </source>
</evidence>
<comment type="function">
    <text evidence="1">Component of the sarcoglycan complex, a subcomplex of the dystrophin-glycoprotein complex which forms a link between the F-actin cytoskeleton and the extracellular matrix.</text>
</comment>
<comment type="caution">
    <text evidence="14">The sequence shown here is derived from an EMBL/GenBank/DDBJ whole genome shotgun (WGS) entry which is preliminary data.</text>
</comment>
<evidence type="ECO:0000256" key="7">
    <source>
        <dbReference type="ARBA" id="ARBA00022692"/>
    </source>
</evidence>
<accession>A0AAN7NY02</accession>
<dbReference type="InterPro" id="IPR048347">
    <property type="entry name" value="Sarcoglycan_C"/>
</dbReference>
<dbReference type="SMART" id="SM00736">
    <property type="entry name" value="CADG"/>
    <property type="match status" value="1"/>
</dbReference>
<dbReference type="PANTHER" id="PTHR10132:SF14">
    <property type="entry name" value="SARCOGLYCAN ALPHA, ISOFORM C"/>
    <property type="match status" value="1"/>
</dbReference>
<name>A0AAN7NY02_9COLE</name>
<evidence type="ECO:0000256" key="6">
    <source>
        <dbReference type="ARBA" id="ARBA00022490"/>
    </source>
</evidence>
<sequence>MCGYCNISSERNITVTGMYYEADILTCIPITICNRVCRGTAMLLVSVQGWTGNYLNVTNAHNITKTEVFVIHLKPTLFNWTYEGSPDQFVYQSSLLHYPDLPSWVNYYYSNNHHTGYLYGVPPDSLYSDVHIEVVALNRKNYETRHHVITIHVNEKLNPAKNEVHLKIDNLNVEDMFDHERIERLKNVFRRNLWKESSKDMHLTFLASAVQLGARLPPNPDEGEGVVLRIGSKAHLSSELIKLQKEVKPLWKHTSCPRDFKRTTVERFFRDAGFALDWCAFRLIEDSSAALGHHSSSTEKLEKLSNLKAKDRWQSISIDEIPERNYSSEFAITILLPIFLFTILTLMLSFILCFQHEAIEYDEMSEDFFDNIFHICTDYLSSRESTDRIPQQEILNRYATIHSTNSLKGMSTKRDISCLSPELVARNHPDSPTLTTRGIHCRPSPPPYVRPKFKPDL</sequence>
<keyword evidence="9 12" id="KW-0472">Membrane</keyword>
<dbReference type="Pfam" id="PF20989">
    <property type="entry name" value="Sarcoglycan_2_C"/>
    <property type="match status" value="1"/>
</dbReference>
<feature type="domain" description="Dystroglycan-type cadherin-like" evidence="13">
    <location>
        <begin position="54"/>
        <end position="160"/>
    </location>
</feature>
<keyword evidence="5" id="KW-1003">Cell membrane</keyword>
<dbReference type="GO" id="GO:0005856">
    <property type="term" value="C:cytoskeleton"/>
    <property type="evidence" value="ECO:0007669"/>
    <property type="project" value="UniProtKB-SubCell"/>
</dbReference>
<evidence type="ECO:0000256" key="5">
    <source>
        <dbReference type="ARBA" id="ARBA00022475"/>
    </source>
</evidence>
<dbReference type="InterPro" id="IPR006644">
    <property type="entry name" value="Cadg"/>
</dbReference>
<evidence type="ECO:0000256" key="4">
    <source>
        <dbReference type="ARBA" id="ARBA00007721"/>
    </source>
</evidence>
<evidence type="ECO:0000256" key="12">
    <source>
        <dbReference type="SAM" id="Phobius"/>
    </source>
</evidence>
<evidence type="ECO:0000259" key="13">
    <source>
        <dbReference type="SMART" id="SM00736"/>
    </source>
</evidence>
<dbReference type="AlphaFoldDB" id="A0AAN7NY02"/>
<dbReference type="GO" id="GO:0016012">
    <property type="term" value="C:sarcoglycan complex"/>
    <property type="evidence" value="ECO:0007669"/>
    <property type="project" value="InterPro"/>
</dbReference>
<keyword evidence="8 12" id="KW-1133">Transmembrane helix</keyword>
<evidence type="ECO:0000256" key="11">
    <source>
        <dbReference type="ARBA" id="ARBA00023212"/>
    </source>
</evidence>
<dbReference type="SUPFAM" id="SSF49313">
    <property type="entry name" value="Cadherin-like"/>
    <property type="match status" value="1"/>
</dbReference>
<dbReference type="EMBL" id="JARPUR010000005">
    <property type="protein sequence ID" value="KAK4875575.1"/>
    <property type="molecule type" value="Genomic_DNA"/>
</dbReference>